<organism evidence="6 7">
    <name type="scientific">Staurois parvus</name>
    <dbReference type="NCBI Taxonomy" id="386267"/>
    <lineage>
        <taxon>Eukaryota</taxon>
        <taxon>Metazoa</taxon>
        <taxon>Chordata</taxon>
        <taxon>Craniata</taxon>
        <taxon>Vertebrata</taxon>
        <taxon>Euteleostomi</taxon>
        <taxon>Amphibia</taxon>
        <taxon>Batrachia</taxon>
        <taxon>Anura</taxon>
        <taxon>Neobatrachia</taxon>
        <taxon>Ranoidea</taxon>
        <taxon>Ranidae</taxon>
        <taxon>Staurois</taxon>
    </lineage>
</organism>
<protein>
    <recommendedName>
        <fullName evidence="8">Solute carrier family 35 member D3</fullName>
    </recommendedName>
</protein>
<keyword evidence="7" id="KW-1185">Reference proteome</keyword>
<dbReference type="EMBL" id="CATNWA010019047">
    <property type="protein sequence ID" value="CAI9610939.1"/>
    <property type="molecule type" value="Genomic_DNA"/>
</dbReference>
<evidence type="ECO:0000256" key="3">
    <source>
        <dbReference type="ARBA" id="ARBA00022989"/>
    </source>
</evidence>
<dbReference type="Proteomes" id="UP001162483">
    <property type="component" value="Unassembled WGS sequence"/>
</dbReference>
<feature type="transmembrane region" description="Helical" evidence="5">
    <location>
        <begin position="187"/>
        <end position="206"/>
    </location>
</feature>
<dbReference type="PANTHER" id="PTHR11132">
    <property type="entry name" value="SOLUTE CARRIER FAMILY 35"/>
    <property type="match status" value="1"/>
</dbReference>
<reference evidence="6" key="1">
    <citation type="submission" date="2023-05" db="EMBL/GenBank/DDBJ databases">
        <authorList>
            <person name="Stuckert A."/>
        </authorList>
    </citation>
    <scope>NUCLEOTIDE SEQUENCE</scope>
</reference>
<evidence type="ECO:0000256" key="5">
    <source>
        <dbReference type="SAM" id="Phobius"/>
    </source>
</evidence>
<comment type="caution">
    <text evidence="6">The sequence shown here is derived from an EMBL/GenBank/DDBJ whole genome shotgun (WGS) entry which is preliminary data.</text>
</comment>
<feature type="non-terminal residue" evidence="6">
    <location>
        <position position="217"/>
    </location>
</feature>
<dbReference type="InterPro" id="IPR050186">
    <property type="entry name" value="TPT_transporter"/>
</dbReference>
<feature type="transmembrane region" description="Helical" evidence="5">
    <location>
        <begin position="162"/>
        <end position="181"/>
    </location>
</feature>
<evidence type="ECO:0000313" key="6">
    <source>
        <dbReference type="EMBL" id="CAI9610939.1"/>
    </source>
</evidence>
<proteinExistence type="predicted"/>
<keyword evidence="2 5" id="KW-0812">Transmembrane</keyword>
<evidence type="ECO:0008006" key="8">
    <source>
        <dbReference type="Google" id="ProtNLM"/>
    </source>
</evidence>
<sequence>KPSGDSLPPQPLCIHCIEKSFFLLVLQGCAGLRMQICRGRFLGISVAIAHGVFSGSLNILLKFLISKYHFSFLTLVQCMTSSTAAITLEVLRRCGKISVPPYGLSLARMFAGVTILSTLQSSLTLWSLRGLSLPMYVVFKRCLPLVTLLIGVLVLRNGIPSIGVLVAVFITTCGAALAGAGDLSGEPVGYITGVLAVLVHAAYLVIIQKTSTDSDYG</sequence>
<evidence type="ECO:0000256" key="1">
    <source>
        <dbReference type="ARBA" id="ARBA00004141"/>
    </source>
</evidence>
<feature type="transmembrane region" description="Helical" evidence="5">
    <location>
        <begin position="70"/>
        <end position="91"/>
    </location>
</feature>
<feature type="transmembrane region" description="Helical" evidence="5">
    <location>
        <begin position="103"/>
        <end position="123"/>
    </location>
</feature>
<comment type="subcellular location">
    <subcellularLocation>
        <location evidence="1">Membrane</location>
        <topology evidence="1">Multi-pass membrane protein</topology>
    </subcellularLocation>
</comment>
<gene>
    <name evidence="6" type="ORF">SPARVUS_LOCUS14473270</name>
</gene>
<keyword evidence="3 5" id="KW-1133">Transmembrane helix</keyword>
<evidence type="ECO:0000256" key="2">
    <source>
        <dbReference type="ARBA" id="ARBA00022692"/>
    </source>
</evidence>
<name>A0ABN9GPX8_9NEOB</name>
<evidence type="ECO:0000256" key="4">
    <source>
        <dbReference type="ARBA" id="ARBA00023136"/>
    </source>
</evidence>
<evidence type="ECO:0000313" key="7">
    <source>
        <dbReference type="Proteomes" id="UP001162483"/>
    </source>
</evidence>
<keyword evidence="4 5" id="KW-0472">Membrane</keyword>
<accession>A0ABN9GPX8</accession>
<feature type="transmembrane region" description="Helical" evidence="5">
    <location>
        <begin position="41"/>
        <end position="64"/>
    </location>
</feature>
<feature type="non-terminal residue" evidence="6">
    <location>
        <position position="1"/>
    </location>
</feature>
<feature type="transmembrane region" description="Helical" evidence="5">
    <location>
        <begin position="135"/>
        <end position="155"/>
    </location>
</feature>